<dbReference type="Gene3D" id="3.40.50.720">
    <property type="entry name" value="NAD(P)-binding Rossmann-like Domain"/>
    <property type="match status" value="1"/>
</dbReference>
<evidence type="ECO:0000313" key="1">
    <source>
        <dbReference type="EMBL" id="GAA6497525.1"/>
    </source>
</evidence>
<sequence>MMLLLWGGPAGCAAAISAARRGSKVLLVEQYGFLGGMGTVALVSKNDQKYINRAGRILAQR</sequence>
<dbReference type="Pfam" id="PF12831">
    <property type="entry name" value="FAD_oxidored"/>
    <property type="match status" value="1"/>
</dbReference>
<dbReference type="SUPFAM" id="SSF51905">
    <property type="entry name" value="FAD/NAD(P)-binding domain"/>
    <property type="match status" value="1"/>
</dbReference>
<keyword evidence="2" id="KW-1185">Reference proteome</keyword>
<dbReference type="Proteomes" id="UP001600941">
    <property type="component" value="Unassembled WGS sequence"/>
</dbReference>
<name>A0ABQ0BLV9_9FIRM</name>
<organism evidence="1 2">
    <name type="scientific">Blautia parvula</name>
    <dbReference type="NCBI Taxonomy" id="2877527"/>
    <lineage>
        <taxon>Bacteria</taxon>
        <taxon>Bacillati</taxon>
        <taxon>Bacillota</taxon>
        <taxon>Clostridia</taxon>
        <taxon>Lachnospirales</taxon>
        <taxon>Lachnospiraceae</taxon>
        <taxon>Blautia</taxon>
    </lineage>
</organism>
<reference evidence="1 2" key="1">
    <citation type="submission" date="2024-04" db="EMBL/GenBank/DDBJ databases">
        <title>Defined microbial consortia suppress multidrug-resistant proinflammatory Enterobacteriaceae via ecological control.</title>
        <authorList>
            <person name="Furuichi M."/>
            <person name="Kawaguchi T."/>
            <person name="Pust M."/>
            <person name="Yasuma K."/>
            <person name="Plichta D."/>
            <person name="Hasegawa N."/>
            <person name="Ohya T."/>
            <person name="Bhattarai S."/>
            <person name="Sasajima S."/>
            <person name="Aoto Y."/>
            <person name="Tuganbaev T."/>
            <person name="Yaginuma M."/>
            <person name="Ueda M."/>
            <person name="Okahashi N."/>
            <person name="Amafuji K."/>
            <person name="Kiridooshi Y."/>
            <person name="Sugita K."/>
            <person name="Strazar M."/>
            <person name="Skelly A."/>
            <person name="Suda W."/>
            <person name="Hattori M."/>
            <person name="Nakamoto N."/>
            <person name="Caballero S."/>
            <person name="Norman J."/>
            <person name="Olle B."/>
            <person name="Tanoue T."/>
            <person name="Arita M."/>
            <person name="Bucci V."/>
            <person name="Atarashi K."/>
            <person name="Xavier R."/>
            <person name="Honda K."/>
        </authorList>
    </citation>
    <scope>NUCLEOTIDE SEQUENCE [LARGE SCALE GENOMIC DNA]</scope>
    <source>
        <strain evidence="2">k34-0107-D12</strain>
    </source>
</reference>
<gene>
    <name evidence="1" type="ORF">K340107D12_03410</name>
</gene>
<protein>
    <recommendedName>
        <fullName evidence="3">FAD-dependent oxidoreductase</fullName>
    </recommendedName>
</protein>
<proteinExistence type="predicted"/>
<dbReference type="InterPro" id="IPR036188">
    <property type="entry name" value="FAD/NAD-bd_sf"/>
</dbReference>
<evidence type="ECO:0000313" key="2">
    <source>
        <dbReference type="Proteomes" id="UP001600941"/>
    </source>
</evidence>
<comment type="caution">
    <text evidence="1">The sequence shown here is derived from an EMBL/GenBank/DDBJ whole genome shotgun (WGS) entry which is preliminary data.</text>
</comment>
<dbReference type="EMBL" id="BAABZQ010000001">
    <property type="protein sequence ID" value="GAA6497525.1"/>
    <property type="molecule type" value="Genomic_DNA"/>
</dbReference>
<accession>A0ABQ0BLV9</accession>
<evidence type="ECO:0008006" key="3">
    <source>
        <dbReference type="Google" id="ProtNLM"/>
    </source>
</evidence>